<proteinExistence type="predicted"/>
<dbReference type="KEGG" id="esj:SJ05684_c27450"/>
<dbReference type="EMBL" id="CP023067">
    <property type="protein sequence ID" value="ASY64176.1"/>
    <property type="molecule type" value="Genomic_DNA"/>
</dbReference>
<dbReference type="Proteomes" id="UP000217211">
    <property type="component" value="Chromosome"/>
</dbReference>
<gene>
    <name evidence="1" type="ORF">SJ05684_c27450</name>
</gene>
<organism evidence="1 2">
    <name type="scientific">Sinorhizobium sojae CCBAU 05684</name>
    <dbReference type="NCBI Taxonomy" id="716928"/>
    <lineage>
        <taxon>Bacteria</taxon>
        <taxon>Pseudomonadati</taxon>
        <taxon>Pseudomonadota</taxon>
        <taxon>Alphaproteobacteria</taxon>
        <taxon>Hyphomicrobiales</taxon>
        <taxon>Rhizobiaceae</taxon>
        <taxon>Sinorhizobium/Ensifer group</taxon>
        <taxon>Sinorhizobium</taxon>
    </lineage>
</organism>
<dbReference type="AlphaFoldDB" id="A0A249PEC6"/>
<name>A0A249PEC6_9HYPH</name>
<keyword evidence="2" id="KW-1185">Reference proteome</keyword>
<sequence length="44" mass="5066">MLSSQIESPSLGRGVPPSQIFRDREEVKRLASRLRKFMALRANH</sequence>
<reference evidence="1 2" key="1">
    <citation type="submission" date="2017-08" db="EMBL/GenBank/DDBJ databases">
        <title>Multipartite genome sequences of Sinorhizobium species nodulating soybeans.</title>
        <authorList>
            <person name="Tian C.F."/>
        </authorList>
    </citation>
    <scope>NUCLEOTIDE SEQUENCE [LARGE SCALE GENOMIC DNA]</scope>
    <source>
        <strain evidence="1 2">CCBAU 05684</strain>
    </source>
</reference>
<evidence type="ECO:0000313" key="2">
    <source>
        <dbReference type="Proteomes" id="UP000217211"/>
    </source>
</evidence>
<evidence type="ECO:0000313" key="1">
    <source>
        <dbReference type="EMBL" id="ASY64176.1"/>
    </source>
</evidence>
<accession>A0A249PEC6</accession>
<protein>
    <submittedName>
        <fullName evidence="1">Uncharacterized protein</fullName>
    </submittedName>
</protein>